<evidence type="ECO:0000256" key="3">
    <source>
        <dbReference type="ARBA" id="ARBA00009386"/>
    </source>
</evidence>
<dbReference type="PANTHER" id="PTHR10705">
    <property type="entry name" value="DOLICHYL-DIPHOSPHOOLIGOSACCHARIDE--PROTEIN GLYCOSYLTRANSFERASE SUBUNIT DAD1"/>
    <property type="match status" value="1"/>
</dbReference>
<evidence type="ECO:0000256" key="8">
    <source>
        <dbReference type="ARBA" id="ARBA00023136"/>
    </source>
</evidence>
<evidence type="ECO:0000256" key="7">
    <source>
        <dbReference type="ARBA" id="ARBA00022989"/>
    </source>
</evidence>
<evidence type="ECO:0000313" key="12">
    <source>
        <dbReference type="Proteomes" id="UP000002280"/>
    </source>
</evidence>
<comment type="subcellular location">
    <subcellularLocation>
        <location evidence="1 10">Endoplasmic reticulum membrane</location>
        <topology evidence="1 10">Multi-pass membrane protein</topology>
    </subcellularLocation>
</comment>
<comment type="pathway">
    <text evidence="2 10">Protein modification; protein glycosylation.</text>
</comment>
<comment type="function">
    <text evidence="10">Subunit of the oligosaccharyl transferase (OST) complex that catalyzes the initial transfer of a defined glycan (Glc(3)Man(9)GlcNAc(2) in eukaryotes) from the lipid carrier dolichol-pyrophosphate to an asparagine residue within an Asn-X-Ser/Thr consensus motif in nascent polypeptide chains, the first step in protein N-glycosylation. N-glycosylation occurs cotranslationally and the complex associates with the Sec61 complex at the channel-forming translocon complex that mediates protein translocation across the endoplasmic reticulum (ER). All subunits are required for a maximal enzyme activity.</text>
</comment>
<comment type="caution">
    <text evidence="10">Lacks conserved residue(s) required for the propagation of feature annotation.</text>
</comment>
<organism evidence="11 12">
    <name type="scientific">Monodelphis domestica</name>
    <name type="common">Gray short-tailed opossum</name>
    <dbReference type="NCBI Taxonomy" id="13616"/>
    <lineage>
        <taxon>Eukaryota</taxon>
        <taxon>Metazoa</taxon>
        <taxon>Chordata</taxon>
        <taxon>Craniata</taxon>
        <taxon>Vertebrata</taxon>
        <taxon>Euteleostomi</taxon>
        <taxon>Mammalia</taxon>
        <taxon>Metatheria</taxon>
        <taxon>Didelphimorphia</taxon>
        <taxon>Didelphidae</taxon>
        <taxon>Monodelphis</taxon>
    </lineage>
</organism>
<name>A0A5F8GR25_MONDO</name>
<dbReference type="AlphaFoldDB" id="A0A5F8GR25"/>
<keyword evidence="5 10" id="KW-0812">Transmembrane</keyword>
<comment type="subunit">
    <text evidence="9">Component of the oligosaccharyltransferase (OST) complex. OST exists in two different complex forms which contain common core subunits RPN1, RPN2, OST48, OST4, DAD1 and TMEM258, either STT3A or STT3B as catalytic subunits, and form-specific accessory subunits. STT3A complex assembly occurs through the formation of 3 subcomplexes. Subcomplex 1 contains RPN1 and TMEM258, subcomplex 2 contains the STT3A-specific subunits STT3A, DC2/OSTC, and KCP2 as well as the core subunit OST4, and subcomplex 3 contains RPN2, DAD1, and OST48. The STT3A complex can form stable complexes with the Sec61 complex or with both the Sec61 and TRAP complexes.</text>
</comment>
<feature type="transmembrane region" description="Helical" evidence="10">
    <location>
        <begin position="34"/>
        <end position="58"/>
    </location>
</feature>
<dbReference type="STRING" id="13616.ENSMODP00000049686"/>
<dbReference type="Ensembl" id="ENSMODT00000068470.1">
    <property type="protein sequence ID" value="ENSMODP00000049686.1"/>
    <property type="gene ID" value="ENSMODG00000046811.1"/>
</dbReference>
<dbReference type="GO" id="GO:0008250">
    <property type="term" value="C:oligosaccharyltransferase complex"/>
    <property type="evidence" value="ECO:0007669"/>
    <property type="project" value="InterPro"/>
</dbReference>
<keyword evidence="6 10" id="KW-0256">Endoplasmic reticulum</keyword>
<evidence type="ECO:0000256" key="4">
    <source>
        <dbReference type="ARBA" id="ARBA00018947"/>
    </source>
</evidence>
<dbReference type="Pfam" id="PF02109">
    <property type="entry name" value="DAD"/>
    <property type="match status" value="1"/>
</dbReference>
<evidence type="ECO:0000256" key="9">
    <source>
        <dbReference type="ARBA" id="ARBA00046950"/>
    </source>
</evidence>
<evidence type="ECO:0000256" key="10">
    <source>
        <dbReference type="RuleBase" id="RU361136"/>
    </source>
</evidence>
<dbReference type="InterPro" id="IPR003038">
    <property type="entry name" value="DAD/Ost2"/>
</dbReference>
<protein>
    <recommendedName>
        <fullName evidence="4 10">Dolichyl-diphosphooligosaccharide--protein glycosyltransferase subunit DAD1</fullName>
        <shortName evidence="10">Oligosaccharyl transferase subunit DAD1</shortName>
    </recommendedName>
</protein>
<evidence type="ECO:0000256" key="6">
    <source>
        <dbReference type="ARBA" id="ARBA00022824"/>
    </source>
</evidence>
<evidence type="ECO:0000256" key="2">
    <source>
        <dbReference type="ARBA" id="ARBA00004922"/>
    </source>
</evidence>
<keyword evidence="12" id="KW-1185">Reference proteome</keyword>
<evidence type="ECO:0000256" key="1">
    <source>
        <dbReference type="ARBA" id="ARBA00004477"/>
    </source>
</evidence>
<accession>A0A5F8GR25</accession>
<reference evidence="11 12" key="1">
    <citation type="journal article" date="2007" name="Nature">
        <title>Genome of the marsupial Monodelphis domestica reveals innovation in non-coding sequences.</title>
        <authorList>
            <person name="Mikkelsen T.S."/>
            <person name="Wakefield M.J."/>
            <person name="Aken B."/>
            <person name="Amemiya C.T."/>
            <person name="Chang J.L."/>
            <person name="Duke S."/>
            <person name="Garber M."/>
            <person name="Gentles A.J."/>
            <person name="Goodstadt L."/>
            <person name="Heger A."/>
            <person name="Jurka J."/>
            <person name="Kamal M."/>
            <person name="Mauceli E."/>
            <person name="Searle S.M."/>
            <person name="Sharpe T."/>
            <person name="Baker M.L."/>
            <person name="Batzer M.A."/>
            <person name="Benos P.V."/>
            <person name="Belov K."/>
            <person name="Clamp M."/>
            <person name="Cook A."/>
            <person name="Cuff J."/>
            <person name="Das R."/>
            <person name="Davidow L."/>
            <person name="Deakin J.E."/>
            <person name="Fazzari M.J."/>
            <person name="Glass J.L."/>
            <person name="Grabherr M."/>
            <person name="Greally J.M."/>
            <person name="Gu W."/>
            <person name="Hore T.A."/>
            <person name="Huttley G.A."/>
            <person name="Kleber M."/>
            <person name="Jirtle R.L."/>
            <person name="Koina E."/>
            <person name="Lee J.T."/>
            <person name="Mahony S."/>
            <person name="Marra M.A."/>
            <person name="Miller R.D."/>
            <person name="Nicholls R.D."/>
            <person name="Oda M."/>
            <person name="Papenfuss A.T."/>
            <person name="Parra Z.E."/>
            <person name="Pollock D.D."/>
            <person name="Ray D.A."/>
            <person name="Schein J.E."/>
            <person name="Speed T.P."/>
            <person name="Thompson K."/>
            <person name="VandeBerg J.L."/>
            <person name="Wade C.M."/>
            <person name="Walker J.A."/>
            <person name="Waters P.D."/>
            <person name="Webber C."/>
            <person name="Weidman J.R."/>
            <person name="Xie X."/>
            <person name="Zody M.C."/>
            <person name="Baldwin J."/>
            <person name="Abdouelleil A."/>
            <person name="Abdulkadir J."/>
            <person name="Abebe A."/>
            <person name="Abera B."/>
            <person name="Abreu J."/>
            <person name="Acer S.C."/>
            <person name="Aftuck L."/>
            <person name="Alexander A."/>
            <person name="An P."/>
            <person name="Anderson E."/>
            <person name="Anderson S."/>
            <person name="Arachi H."/>
            <person name="Azer M."/>
            <person name="Bachantsang P."/>
            <person name="Barry A."/>
            <person name="Bayul T."/>
            <person name="Berlin A."/>
            <person name="Bessette D."/>
            <person name="Bloom T."/>
            <person name="Bloom T."/>
            <person name="Boguslavskiy L."/>
            <person name="Bonnet C."/>
            <person name="Boukhgalter B."/>
            <person name="Bourzgui I."/>
            <person name="Brown A."/>
            <person name="Cahill P."/>
            <person name="Channer S."/>
            <person name="Cheshatsang Y."/>
            <person name="Chuda L."/>
            <person name="Citroen M."/>
            <person name="Collymore A."/>
            <person name="Cooke P."/>
            <person name="Costello M."/>
            <person name="D'Aco K."/>
            <person name="Daza R."/>
            <person name="De Haan G."/>
            <person name="DeGray S."/>
            <person name="DeMaso C."/>
            <person name="Dhargay N."/>
            <person name="Dooley K."/>
            <person name="Dooley E."/>
            <person name="Doricent M."/>
            <person name="Dorje P."/>
            <person name="Dorjee K."/>
            <person name="Dupes A."/>
            <person name="Elong R."/>
            <person name="Falk J."/>
            <person name="Farina A."/>
            <person name="Faro S."/>
            <person name="Ferguson D."/>
            <person name="Fisher S."/>
            <person name="Foley C.D."/>
            <person name="Franke A."/>
            <person name="Friedrich D."/>
            <person name="Gadbois L."/>
            <person name="Gearin G."/>
            <person name="Gearin C.R."/>
            <person name="Giannoukos G."/>
            <person name="Goode T."/>
            <person name="Graham J."/>
            <person name="Grandbois E."/>
            <person name="Grewal S."/>
            <person name="Gyaltsen K."/>
            <person name="Hafez N."/>
            <person name="Hagos B."/>
            <person name="Hall J."/>
            <person name="Henson C."/>
            <person name="Hollinger A."/>
            <person name="Honan T."/>
            <person name="Huard M.D."/>
            <person name="Hughes L."/>
            <person name="Hurhula B."/>
            <person name="Husby M.E."/>
            <person name="Kamat A."/>
            <person name="Kanga B."/>
            <person name="Kashin S."/>
            <person name="Khazanovich D."/>
            <person name="Kisner P."/>
            <person name="Lance K."/>
            <person name="Lara M."/>
            <person name="Lee W."/>
            <person name="Lennon N."/>
            <person name="Letendre F."/>
            <person name="LeVine R."/>
            <person name="Lipovsky A."/>
            <person name="Liu X."/>
            <person name="Liu J."/>
            <person name="Liu S."/>
            <person name="Lokyitsang T."/>
            <person name="Lokyitsang Y."/>
            <person name="Lubonja R."/>
            <person name="Lui A."/>
            <person name="MacDonald P."/>
            <person name="Magnisalis V."/>
            <person name="Maru K."/>
            <person name="Matthews C."/>
            <person name="McCusker W."/>
            <person name="McDonough S."/>
            <person name="Mehta T."/>
            <person name="Meldrim J."/>
            <person name="Meneus L."/>
            <person name="Mihai O."/>
            <person name="Mihalev A."/>
            <person name="Mihova T."/>
            <person name="Mittelman R."/>
            <person name="Mlenga V."/>
            <person name="Montmayeur A."/>
            <person name="Mulrain L."/>
            <person name="Navidi A."/>
            <person name="Naylor J."/>
            <person name="Negash T."/>
            <person name="Nguyen T."/>
            <person name="Nguyen N."/>
            <person name="Nicol R."/>
            <person name="Norbu C."/>
            <person name="Norbu N."/>
            <person name="Novod N."/>
            <person name="O'Neill B."/>
            <person name="Osman S."/>
            <person name="Markiewicz E."/>
            <person name="Oyono O.L."/>
            <person name="Patti C."/>
            <person name="Phunkhang P."/>
            <person name="Pierre F."/>
            <person name="Priest M."/>
            <person name="Raghuraman S."/>
            <person name="Rege F."/>
            <person name="Reyes R."/>
            <person name="Rise C."/>
            <person name="Rogov P."/>
            <person name="Ross K."/>
            <person name="Ryan E."/>
            <person name="Settipalli S."/>
            <person name="Shea T."/>
            <person name="Sherpa N."/>
            <person name="Shi L."/>
            <person name="Shih D."/>
            <person name="Sparrow T."/>
            <person name="Spaulding J."/>
            <person name="Stalker J."/>
            <person name="Stange-Thomann N."/>
            <person name="Stavropoulos S."/>
            <person name="Stone C."/>
            <person name="Strader C."/>
            <person name="Tesfaye S."/>
            <person name="Thomson T."/>
            <person name="Thoulutsang Y."/>
            <person name="Thoulutsang D."/>
            <person name="Topham K."/>
            <person name="Topping I."/>
            <person name="Tsamla T."/>
            <person name="Vassiliev H."/>
            <person name="Vo A."/>
            <person name="Wangchuk T."/>
            <person name="Wangdi T."/>
            <person name="Weiand M."/>
            <person name="Wilkinson J."/>
            <person name="Wilson A."/>
            <person name="Yadav S."/>
            <person name="Young G."/>
            <person name="Yu Q."/>
            <person name="Zembek L."/>
            <person name="Zhong D."/>
            <person name="Zimmer A."/>
            <person name="Zwirko Z."/>
            <person name="Jaffe D.B."/>
            <person name="Alvarez P."/>
            <person name="Brockman W."/>
            <person name="Butler J."/>
            <person name="Chin C."/>
            <person name="Gnerre S."/>
            <person name="MacCallum I."/>
            <person name="Graves J.A."/>
            <person name="Ponting C.P."/>
            <person name="Breen M."/>
            <person name="Samollow P.B."/>
            <person name="Lander E.S."/>
            <person name="Lindblad-Toh K."/>
        </authorList>
    </citation>
    <scope>NUCLEOTIDE SEQUENCE [LARGE SCALE GENOMIC DNA]</scope>
</reference>
<keyword evidence="8 10" id="KW-0472">Membrane</keyword>
<keyword evidence="7 10" id="KW-1133">Transmembrane helix</keyword>
<evidence type="ECO:0000313" key="11">
    <source>
        <dbReference type="Ensembl" id="ENSMODP00000049686.1"/>
    </source>
</evidence>
<reference evidence="11" key="2">
    <citation type="submission" date="2025-08" db="UniProtKB">
        <authorList>
            <consortium name="Ensembl"/>
        </authorList>
    </citation>
    <scope>IDENTIFICATION</scope>
</reference>
<dbReference type="UniPathway" id="UPA00378"/>
<sequence>MLDSSSNVAAVTTVAAAVVALVHDGQKLEFLKVYLLYFLLTGMTISFNSFLSSSISCLRNFILIFSLRIQINPQNKGDFQSISPNNRFSCFRFILTIHLFILKFEAVNTGKIPLIPSSEIFYYEYLTQ</sequence>
<proteinExistence type="inferred from homology"/>
<dbReference type="Proteomes" id="UP000002280">
    <property type="component" value="Chromosome 1"/>
</dbReference>
<dbReference type="InParanoid" id="A0A5F8GR25"/>
<reference evidence="11" key="3">
    <citation type="submission" date="2025-09" db="UniProtKB">
        <authorList>
            <consortium name="Ensembl"/>
        </authorList>
    </citation>
    <scope>IDENTIFICATION</scope>
</reference>
<comment type="similarity">
    <text evidence="3 10">Belongs to the DAD/OST2 family.</text>
</comment>
<evidence type="ECO:0000256" key="5">
    <source>
        <dbReference type="ARBA" id="ARBA00022692"/>
    </source>
</evidence>
<dbReference type="PANTHER" id="PTHR10705:SF0">
    <property type="entry name" value="DOLICHYL-DIPHOSPHOOLIGOSACCHARIDE--PROTEIN GLYCOSYLTRANSFERASE SUBUNIT DAD1"/>
    <property type="match status" value="1"/>
</dbReference>